<dbReference type="FunFam" id="3.80.10.10:FF:000275">
    <property type="entry name" value="Leucine-rich repeat receptor-like protein kinase"/>
    <property type="match status" value="1"/>
</dbReference>
<dbReference type="SMART" id="SM00220">
    <property type="entry name" value="S_TKc"/>
    <property type="match status" value="1"/>
</dbReference>
<dbReference type="EMBL" id="CACTIH010000156">
    <property type="protein sequence ID" value="CAA2955610.1"/>
    <property type="molecule type" value="Genomic_DNA"/>
</dbReference>
<keyword evidence="19 26" id="KW-0675">Receptor</keyword>
<dbReference type="GO" id="GO:0005524">
    <property type="term" value="F:ATP binding"/>
    <property type="evidence" value="ECO:0007669"/>
    <property type="project" value="UniProtKB-UniRule"/>
</dbReference>
<keyword evidence="14 23" id="KW-0547">Nucleotide-binding</keyword>
<dbReference type="PANTHER" id="PTHR48056:SF63">
    <property type="entry name" value="PROTEIN KINASE DOMAIN-CONTAINING PROTEIN"/>
    <property type="match status" value="1"/>
</dbReference>
<dbReference type="SMART" id="SM00369">
    <property type="entry name" value="LRR_TYP"/>
    <property type="match status" value="5"/>
</dbReference>
<dbReference type="Pfam" id="PF08263">
    <property type="entry name" value="LRRNT_2"/>
    <property type="match status" value="1"/>
</dbReference>
<evidence type="ECO:0000256" key="15">
    <source>
        <dbReference type="ARBA" id="ARBA00022777"/>
    </source>
</evidence>
<dbReference type="InterPro" id="IPR001611">
    <property type="entry name" value="Leu-rich_rpt"/>
</dbReference>
<feature type="domain" description="Protein kinase" evidence="25">
    <location>
        <begin position="485"/>
        <end position="759"/>
    </location>
</feature>
<comment type="catalytic activity">
    <reaction evidence="22">
        <text>L-seryl-[protein] + ATP = O-phospho-L-seryl-[protein] + ADP + H(+)</text>
        <dbReference type="Rhea" id="RHEA:17989"/>
        <dbReference type="Rhea" id="RHEA-COMP:9863"/>
        <dbReference type="Rhea" id="RHEA-COMP:11604"/>
        <dbReference type="ChEBI" id="CHEBI:15378"/>
        <dbReference type="ChEBI" id="CHEBI:29999"/>
        <dbReference type="ChEBI" id="CHEBI:30616"/>
        <dbReference type="ChEBI" id="CHEBI:83421"/>
        <dbReference type="ChEBI" id="CHEBI:456216"/>
        <dbReference type="EC" id="2.7.11.1"/>
    </reaction>
</comment>
<comment type="subcellular location">
    <subcellularLocation>
        <location evidence="1">Cell membrane</location>
        <topology evidence="1">Single-pass type I membrane protein</topology>
    </subcellularLocation>
</comment>
<dbReference type="PROSITE" id="PS00108">
    <property type="entry name" value="PROTEIN_KINASE_ST"/>
    <property type="match status" value="1"/>
</dbReference>
<keyword evidence="17 24" id="KW-1133">Transmembrane helix</keyword>
<feature type="transmembrane region" description="Helical" evidence="24">
    <location>
        <begin position="541"/>
        <end position="561"/>
    </location>
</feature>
<dbReference type="InterPro" id="IPR000719">
    <property type="entry name" value="Prot_kinase_dom"/>
</dbReference>
<dbReference type="AlphaFoldDB" id="A0A8S0PMT7"/>
<evidence type="ECO:0000256" key="19">
    <source>
        <dbReference type="ARBA" id="ARBA00023170"/>
    </source>
</evidence>
<keyword evidence="5" id="KW-0217">Developmental protein</keyword>
<dbReference type="PANTHER" id="PTHR48056">
    <property type="entry name" value="LRR RECEPTOR-LIKE SERINE/THREONINE-PROTEIN KINASE-RELATED"/>
    <property type="match status" value="1"/>
</dbReference>
<dbReference type="Gene3D" id="3.80.10.10">
    <property type="entry name" value="Ribonuclease Inhibitor"/>
    <property type="match status" value="3"/>
</dbReference>
<dbReference type="Pfam" id="PF00560">
    <property type="entry name" value="LRR_1"/>
    <property type="match status" value="3"/>
</dbReference>
<comment type="similarity">
    <text evidence="3">Belongs to the RLP family.</text>
</comment>
<keyword evidence="6" id="KW-1003">Cell membrane</keyword>
<keyword evidence="11 24" id="KW-0812">Transmembrane</keyword>
<dbReference type="InterPro" id="IPR003591">
    <property type="entry name" value="Leu-rich_rpt_typical-subtyp"/>
</dbReference>
<dbReference type="GO" id="GO:0051707">
    <property type="term" value="P:response to other organism"/>
    <property type="evidence" value="ECO:0007669"/>
    <property type="project" value="UniProtKB-ARBA"/>
</dbReference>
<evidence type="ECO:0000313" key="26">
    <source>
        <dbReference type="EMBL" id="CAA2955610.1"/>
    </source>
</evidence>
<evidence type="ECO:0000313" key="27">
    <source>
        <dbReference type="Proteomes" id="UP000594638"/>
    </source>
</evidence>
<evidence type="ECO:0000256" key="21">
    <source>
        <dbReference type="ARBA" id="ARBA00047899"/>
    </source>
</evidence>
<keyword evidence="20" id="KW-0325">Glycoprotein</keyword>
<keyword evidence="8" id="KW-0597">Phosphoprotein</keyword>
<evidence type="ECO:0000256" key="20">
    <source>
        <dbReference type="ARBA" id="ARBA00023180"/>
    </source>
</evidence>
<evidence type="ECO:0000256" key="2">
    <source>
        <dbReference type="ARBA" id="ARBA00008684"/>
    </source>
</evidence>
<dbReference type="PROSITE" id="PS50011">
    <property type="entry name" value="PROTEIN_KINASE_DOM"/>
    <property type="match status" value="1"/>
</dbReference>
<comment type="similarity">
    <text evidence="2">Belongs to the protein kinase superfamily. Ser/Thr protein kinase family.</text>
</comment>
<dbReference type="FunFam" id="3.80.10.10:FF:000679">
    <property type="entry name" value="LRR receptor-like serine/threonine-protein kinase RPK2"/>
    <property type="match status" value="1"/>
</dbReference>
<evidence type="ECO:0000256" key="16">
    <source>
        <dbReference type="ARBA" id="ARBA00022840"/>
    </source>
</evidence>
<feature type="binding site" evidence="23">
    <location>
        <position position="513"/>
    </location>
    <ligand>
        <name>ATP</name>
        <dbReference type="ChEBI" id="CHEBI:30616"/>
    </ligand>
</feature>
<keyword evidence="27" id="KW-1185">Reference proteome</keyword>
<evidence type="ECO:0000256" key="17">
    <source>
        <dbReference type="ARBA" id="ARBA00022989"/>
    </source>
</evidence>
<dbReference type="InterPro" id="IPR032675">
    <property type="entry name" value="LRR_dom_sf"/>
</dbReference>
<dbReference type="SUPFAM" id="SSF52058">
    <property type="entry name" value="L domain-like"/>
    <property type="match status" value="1"/>
</dbReference>
<keyword evidence="18 24" id="KW-0472">Membrane</keyword>
<keyword evidence="15 26" id="KW-0418">Kinase</keyword>
<comment type="caution">
    <text evidence="26">The sequence shown here is derived from an EMBL/GenBank/DDBJ whole genome shotgun (WGS) entry which is preliminary data.</text>
</comment>
<dbReference type="FunFam" id="1.10.510.10:FF:000192">
    <property type="entry name" value="LRR receptor-like serine/threonine-protein kinase RPK2"/>
    <property type="match status" value="1"/>
</dbReference>
<keyword evidence="7" id="KW-0723">Serine/threonine-protein kinase</keyword>
<protein>
    <recommendedName>
        <fullName evidence="4">non-specific serine/threonine protein kinase</fullName>
        <ecNumber evidence="4">2.7.11.1</ecNumber>
    </recommendedName>
</protein>
<evidence type="ECO:0000256" key="8">
    <source>
        <dbReference type="ARBA" id="ARBA00022553"/>
    </source>
</evidence>
<evidence type="ECO:0000256" key="12">
    <source>
        <dbReference type="ARBA" id="ARBA00022729"/>
    </source>
</evidence>
<evidence type="ECO:0000256" key="5">
    <source>
        <dbReference type="ARBA" id="ARBA00022473"/>
    </source>
</evidence>
<dbReference type="PROSITE" id="PS00107">
    <property type="entry name" value="PROTEIN_KINASE_ATP"/>
    <property type="match status" value="1"/>
</dbReference>
<evidence type="ECO:0000256" key="18">
    <source>
        <dbReference type="ARBA" id="ARBA00023136"/>
    </source>
</evidence>
<dbReference type="Gene3D" id="3.30.200.20">
    <property type="entry name" value="Phosphorylase Kinase, domain 1"/>
    <property type="match status" value="1"/>
</dbReference>
<evidence type="ECO:0000256" key="14">
    <source>
        <dbReference type="ARBA" id="ARBA00022741"/>
    </source>
</evidence>
<dbReference type="Pfam" id="PF00069">
    <property type="entry name" value="Pkinase"/>
    <property type="match status" value="1"/>
</dbReference>
<dbReference type="OrthoDB" id="1896041at2759"/>
<sequence>MVCFAAMQRADSAFFVAMNLVCILLYILSVSGGSSDEKKILLEFKKSVSDPHGIFSSWNAGSSDYCSWFGVSCNSNLRVSRLKIEGNFSVSHQCSMNSVLALHGFEIRRNCTEMNGKIVGKLPPIIGKLKELKVLSLPFNELSGEIPVQIWSLKNLEVLDLEGNLIVGNFSDYEFTGLRNLRVLNLAYNMIAGKFPPSLAICRVLRILNLAGNEINGVIPRFIGGFRKLRVLNLSFNQLVGHVPDNLGCDCGNLEHLDLSVNFLKGEIPRALGNCSHLRTLLVSSNALSGFIPMELGELRNLEVLDVSRNRLSGPLPEKLGNCINLSVLVLSSQINVLPSKRNPGRAVSPRLADVALEDYNCFDGFIPIEITTLPKLQIVFASGANFEGPTNWGRCARQKHAPSESRSHPKSGKNRVDVIFEVCVISVAVVIAVVLVFVFCYAKRKISDSKGQNTMSPQRRETNFFEDIGVPLTYDGLIQATGNFNISNCIGNGGFGATYRAEVSPGMTVAVKRLITERCQGIPQFCAEVRTLRRIKHPNLITLIGYGASQAEMFLIYNYLPGGNLEEFIRERARRAFDWRIVHKIALDVASALTYLHDQCNPSILHRDIKPSNILLDNDCNAYLSDFGLSKSLSATQTHATTRVAGTYGYIAPEYALTGRVSNKADVYSYGVMLLELLSDKKALDPSFDSYEDGFNIVSWACLLLKQGQAEDFFFSSLWDSGPQDDLVKMLHVAVLCTLESYSARPTMKQVVQRLKHFQPPSG</sequence>
<evidence type="ECO:0000256" key="24">
    <source>
        <dbReference type="SAM" id="Phobius"/>
    </source>
</evidence>
<proteinExistence type="inferred from homology"/>
<dbReference type="InterPro" id="IPR013210">
    <property type="entry name" value="LRR_N_plant-typ"/>
</dbReference>
<evidence type="ECO:0000256" key="4">
    <source>
        <dbReference type="ARBA" id="ARBA00012513"/>
    </source>
</evidence>
<evidence type="ECO:0000256" key="6">
    <source>
        <dbReference type="ARBA" id="ARBA00022475"/>
    </source>
</evidence>
<evidence type="ECO:0000256" key="10">
    <source>
        <dbReference type="ARBA" id="ARBA00022679"/>
    </source>
</evidence>
<dbReference type="FunFam" id="3.30.200.20:FF:000260">
    <property type="entry name" value="LRR receptor-like serine/threonine-protein kinase RPK2"/>
    <property type="match status" value="1"/>
</dbReference>
<keyword evidence="16 23" id="KW-0067">ATP-binding</keyword>
<dbReference type="GO" id="GO:0005886">
    <property type="term" value="C:plasma membrane"/>
    <property type="evidence" value="ECO:0007669"/>
    <property type="project" value="UniProtKB-SubCell"/>
</dbReference>
<dbReference type="Proteomes" id="UP000594638">
    <property type="component" value="Unassembled WGS sequence"/>
</dbReference>
<organism evidence="26 27">
    <name type="scientific">Olea europaea subsp. europaea</name>
    <dbReference type="NCBI Taxonomy" id="158383"/>
    <lineage>
        <taxon>Eukaryota</taxon>
        <taxon>Viridiplantae</taxon>
        <taxon>Streptophyta</taxon>
        <taxon>Embryophyta</taxon>
        <taxon>Tracheophyta</taxon>
        <taxon>Spermatophyta</taxon>
        <taxon>Magnoliopsida</taxon>
        <taxon>eudicotyledons</taxon>
        <taxon>Gunneridae</taxon>
        <taxon>Pentapetalae</taxon>
        <taxon>asterids</taxon>
        <taxon>lamiids</taxon>
        <taxon>Lamiales</taxon>
        <taxon>Oleaceae</taxon>
        <taxon>Oleeae</taxon>
        <taxon>Olea</taxon>
    </lineage>
</organism>
<dbReference type="Gene3D" id="1.10.510.10">
    <property type="entry name" value="Transferase(Phosphotransferase) domain 1"/>
    <property type="match status" value="1"/>
</dbReference>
<keyword evidence="9" id="KW-0433">Leucine-rich repeat</keyword>
<keyword evidence="12" id="KW-0732">Signal</keyword>
<dbReference type="GO" id="GO:0006952">
    <property type="term" value="P:defense response"/>
    <property type="evidence" value="ECO:0007669"/>
    <property type="project" value="UniProtKB-ARBA"/>
</dbReference>
<dbReference type="EC" id="2.7.11.1" evidence="4"/>
<accession>A0A8S0PMT7</accession>
<dbReference type="InterPro" id="IPR011009">
    <property type="entry name" value="Kinase-like_dom_sf"/>
</dbReference>
<dbReference type="SUPFAM" id="SSF56112">
    <property type="entry name" value="Protein kinase-like (PK-like)"/>
    <property type="match status" value="1"/>
</dbReference>
<evidence type="ECO:0000256" key="23">
    <source>
        <dbReference type="PROSITE-ProRule" id="PRU10141"/>
    </source>
</evidence>
<dbReference type="InterPro" id="IPR050647">
    <property type="entry name" value="Plant_LRR-RLKs"/>
</dbReference>
<feature type="transmembrane region" description="Helical" evidence="24">
    <location>
        <begin position="419"/>
        <end position="443"/>
    </location>
</feature>
<dbReference type="Gramene" id="OE9A098332T1">
    <property type="protein sequence ID" value="OE9A098332C1"/>
    <property type="gene ID" value="OE9A098332"/>
</dbReference>
<evidence type="ECO:0000256" key="3">
    <source>
        <dbReference type="ARBA" id="ARBA00009592"/>
    </source>
</evidence>
<dbReference type="InterPro" id="IPR008271">
    <property type="entry name" value="Ser/Thr_kinase_AS"/>
</dbReference>
<dbReference type="GO" id="GO:0009414">
    <property type="term" value="P:response to water deprivation"/>
    <property type="evidence" value="ECO:0007669"/>
    <property type="project" value="UniProtKB-ARBA"/>
</dbReference>
<keyword evidence="13" id="KW-0677">Repeat</keyword>
<evidence type="ECO:0000256" key="13">
    <source>
        <dbReference type="ARBA" id="ARBA00022737"/>
    </source>
</evidence>
<dbReference type="GO" id="GO:0004674">
    <property type="term" value="F:protein serine/threonine kinase activity"/>
    <property type="evidence" value="ECO:0007669"/>
    <property type="project" value="UniProtKB-KW"/>
</dbReference>
<dbReference type="GO" id="GO:0009409">
    <property type="term" value="P:response to cold"/>
    <property type="evidence" value="ECO:0007669"/>
    <property type="project" value="UniProtKB-ARBA"/>
</dbReference>
<dbReference type="GO" id="GO:0048508">
    <property type="term" value="P:embryonic meristem development"/>
    <property type="evidence" value="ECO:0007669"/>
    <property type="project" value="UniProtKB-ARBA"/>
</dbReference>
<evidence type="ECO:0000256" key="7">
    <source>
        <dbReference type="ARBA" id="ARBA00022527"/>
    </source>
</evidence>
<evidence type="ECO:0000256" key="11">
    <source>
        <dbReference type="ARBA" id="ARBA00022692"/>
    </source>
</evidence>
<dbReference type="Pfam" id="PF13855">
    <property type="entry name" value="LRR_8"/>
    <property type="match status" value="1"/>
</dbReference>
<evidence type="ECO:0000256" key="9">
    <source>
        <dbReference type="ARBA" id="ARBA00022614"/>
    </source>
</evidence>
<dbReference type="InterPro" id="IPR017441">
    <property type="entry name" value="Protein_kinase_ATP_BS"/>
</dbReference>
<reference evidence="26 27" key="1">
    <citation type="submission" date="2019-12" db="EMBL/GenBank/DDBJ databases">
        <authorList>
            <person name="Alioto T."/>
            <person name="Alioto T."/>
            <person name="Gomez Garrido J."/>
        </authorList>
    </citation>
    <scope>NUCLEOTIDE SEQUENCE [LARGE SCALE GENOMIC DNA]</scope>
</reference>
<gene>
    <name evidence="26" type="ORF">OLEA9_A098332</name>
</gene>
<dbReference type="GO" id="GO:0009945">
    <property type="term" value="P:radial axis specification"/>
    <property type="evidence" value="ECO:0007669"/>
    <property type="project" value="UniProtKB-ARBA"/>
</dbReference>
<evidence type="ECO:0000256" key="1">
    <source>
        <dbReference type="ARBA" id="ARBA00004251"/>
    </source>
</evidence>
<comment type="catalytic activity">
    <reaction evidence="21">
        <text>L-threonyl-[protein] + ATP = O-phospho-L-threonyl-[protein] + ADP + H(+)</text>
        <dbReference type="Rhea" id="RHEA:46608"/>
        <dbReference type="Rhea" id="RHEA-COMP:11060"/>
        <dbReference type="Rhea" id="RHEA-COMP:11605"/>
        <dbReference type="ChEBI" id="CHEBI:15378"/>
        <dbReference type="ChEBI" id="CHEBI:30013"/>
        <dbReference type="ChEBI" id="CHEBI:30616"/>
        <dbReference type="ChEBI" id="CHEBI:61977"/>
        <dbReference type="ChEBI" id="CHEBI:456216"/>
        <dbReference type="EC" id="2.7.11.1"/>
    </reaction>
</comment>
<evidence type="ECO:0000259" key="25">
    <source>
        <dbReference type="PROSITE" id="PS50011"/>
    </source>
</evidence>
<name>A0A8S0PMT7_OLEEU</name>
<dbReference type="GO" id="GO:0009942">
    <property type="term" value="P:longitudinal axis specification"/>
    <property type="evidence" value="ECO:0007669"/>
    <property type="project" value="UniProtKB-ARBA"/>
</dbReference>
<feature type="transmembrane region" description="Helical" evidence="24">
    <location>
        <begin position="12"/>
        <end position="29"/>
    </location>
</feature>
<evidence type="ECO:0000256" key="22">
    <source>
        <dbReference type="ARBA" id="ARBA00048679"/>
    </source>
</evidence>
<keyword evidence="10" id="KW-0808">Transferase</keyword>